<evidence type="ECO:0000256" key="1">
    <source>
        <dbReference type="SAM" id="Phobius"/>
    </source>
</evidence>
<dbReference type="AlphaFoldDB" id="A0A143PRY6"/>
<name>A0A143PRY6_LUTPR</name>
<dbReference type="Proteomes" id="UP000076079">
    <property type="component" value="Chromosome"/>
</dbReference>
<dbReference type="PANTHER" id="PTHR37309:SF1">
    <property type="entry name" value="SLR0284 PROTEIN"/>
    <property type="match status" value="1"/>
</dbReference>
<evidence type="ECO:0008006" key="4">
    <source>
        <dbReference type="Google" id="ProtNLM"/>
    </source>
</evidence>
<evidence type="ECO:0000313" key="2">
    <source>
        <dbReference type="EMBL" id="AMY11161.1"/>
    </source>
</evidence>
<protein>
    <recommendedName>
        <fullName evidence="4">Phage holin family protein</fullName>
    </recommendedName>
</protein>
<proteinExistence type="predicted"/>
<feature type="transmembrane region" description="Helical" evidence="1">
    <location>
        <begin position="86"/>
        <end position="111"/>
    </location>
</feature>
<dbReference type="EMBL" id="CP015136">
    <property type="protein sequence ID" value="AMY11161.1"/>
    <property type="molecule type" value="Genomic_DNA"/>
</dbReference>
<organism evidence="2 3">
    <name type="scientific">Luteitalea pratensis</name>
    <dbReference type="NCBI Taxonomy" id="1855912"/>
    <lineage>
        <taxon>Bacteria</taxon>
        <taxon>Pseudomonadati</taxon>
        <taxon>Acidobacteriota</taxon>
        <taxon>Vicinamibacteria</taxon>
        <taxon>Vicinamibacterales</taxon>
        <taxon>Vicinamibacteraceae</taxon>
        <taxon>Luteitalea</taxon>
    </lineage>
</organism>
<reference evidence="2 3" key="1">
    <citation type="journal article" date="2016" name="Genome Announc.">
        <title>First Complete Genome Sequence of a Subdivision 6 Acidobacterium Strain.</title>
        <authorList>
            <person name="Huang S."/>
            <person name="Vieira S."/>
            <person name="Bunk B."/>
            <person name="Riedel T."/>
            <person name="Sproer C."/>
            <person name="Overmann J."/>
        </authorList>
    </citation>
    <scope>NUCLEOTIDE SEQUENCE [LARGE SCALE GENOMIC DNA]</scope>
    <source>
        <strain evidence="3">DSM 100886 HEG_-6_39</strain>
    </source>
</reference>
<reference evidence="3" key="2">
    <citation type="submission" date="2016-04" db="EMBL/GenBank/DDBJ databases">
        <title>First Complete Genome Sequence of a Subdivision 6 Acidobacterium.</title>
        <authorList>
            <person name="Huang S."/>
            <person name="Vieira S."/>
            <person name="Bunk B."/>
            <person name="Riedel T."/>
            <person name="Sproeer C."/>
            <person name="Overmann J."/>
        </authorList>
    </citation>
    <scope>NUCLEOTIDE SEQUENCE [LARGE SCALE GENOMIC DNA]</scope>
    <source>
        <strain evidence="3">DSM 100886 HEG_-6_39</strain>
    </source>
</reference>
<dbReference type="OrthoDB" id="6402664at2"/>
<sequence>MSFLVHWAIVAASLWVAAYLIPGVHVGSVSALLIAALMLGLVNALVRPILTILTLPITILTLGLFYLVVNGVAFALAASLVPGFEIAGFGSAILGALLVSLVSSVLGAVLAPRR</sequence>
<feature type="transmembrane region" description="Helical" evidence="1">
    <location>
        <begin position="53"/>
        <end position="80"/>
    </location>
</feature>
<keyword evidence="1" id="KW-0472">Membrane</keyword>
<dbReference type="Pfam" id="PF04020">
    <property type="entry name" value="Phage_holin_4_2"/>
    <property type="match status" value="1"/>
</dbReference>
<keyword evidence="1" id="KW-1133">Transmembrane helix</keyword>
<dbReference type="PANTHER" id="PTHR37309">
    <property type="entry name" value="SLR0284 PROTEIN"/>
    <property type="match status" value="1"/>
</dbReference>
<dbReference type="InterPro" id="IPR007165">
    <property type="entry name" value="Phage_holin_4_2"/>
</dbReference>
<keyword evidence="3" id="KW-1185">Reference proteome</keyword>
<feature type="transmembrane region" description="Helical" evidence="1">
    <location>
        <begin position="28"/>
        <end position="46"/>
    </location>
</feature>
<dbReference type="RefSeq" id="WP_110172733.1">
    <property type="nucleotide sequence ID" value="NZ_CP015136.1"/>
</dbReference>
<evidence type="ECO:0000313" key="3">
    <source>
        <dbReference type="Proteomes" id="UP000076079"/>
    </source>
</evidence>
<accession>A0A143PRY6</accession>
<gene>
    <name evidence="2" type="ORF">LuPra_04408</name>
</gene>
<dbReference type="KEGG" id="abac:LuPra_04408"/>
<keyword evidence="1" id="KW-0812">Transmembrane</keyword>